<evidence type="ECO:0000256" key="1">
    <source>
        <dbReference type="SAM" id="MobiDB-lite"/>
    </source>
</evidence>
<protein>
    <submittedName>
        <fullName evidence="2">Uncharacterized protein</fullName>
    </submittedName>
</protein>
<dbReference type="AlphaFoldDB" id="A0A7J7NIB5"/>
<name>A0A7J7NIB5_9MAGN</name>
<dbReference type="EMBL" id="JACGCM010000779">
    <property type="protein sequence ID" value="KAF6166724.1"/>
    <property type="molecule type" value="Genomic_DNA"/>
</dbReference>
<gene>
    <name evidence="2" type="ORF">GIB67_005600</name>
</gene>
<dbReference type="Proteomes" id="UP000541444">
    <property type="component" value="Unassembled WGS sequence"/>
</dbReference>
<sequence>MQMPERDPHPSTLPGFKGTRDHERSVTRSRSGKKKKRVEFEDVQPQDIPNPTEDNFPRRCITQLRDGKKKKRVEFEDVQPQDIPNPTEDNFPRSCITQLPDGVSHIYYAGMELTYWFYEYCEVGQPMSRKRYHIDHRNAETIIWEPWLDSAVSETEDVLNAKLLSYKRILLQVPNGNCEYYLGDRCWRQVTSEVHIHLDPPLSMSLHISPATLHEIRQAGFVDCEQFVVREV</sequence>
<proteinExistence type="predicted"/>
<keyword evidence="3" id="KW-1185">Reference proteome</keyword>
<evidence type="ECO:0000313" key="3">
    <source>
        <dbReference type="Proteomes" id="UP000541444"/>
    </source>
</evidence>
<feature type="region of interest" description="Disordered" evidence="1">
    <location>
        <begin position="1"/>
        <end position="58"/>
    </location>
</feature>
<accession>A0A7J7NIB5</accession>
<reference evidence="2 3" key="1">
    <citation type="journal article" date="2020" name="IScience">
        <title>Genome Sequencing of the Endangered Kingdonia uniflora (Circaeasteraceae, Ranunculales) Reveals Potential Mechanisms of Evolutionary Specialization.</title>
        <authorList>
            <person name="Sun Y."/>
            <person name="Deng T."/>
            <person name="Zhang A."/>
            <person name="Moore M.J."/>
            <person name="Landis J.B."/>
            <person name="Lin N."/>
            <person name="Zhang H."/>
            <person name="Zhang X."/>
            <person name="Huang J."/>
            <person name="Zhang X."/>
            <person name="Sun H."/>
            <person name="Wang H."/>
        </authorList>
    </citation>
    <scope>NUCLEOTIDE SEQUENCE [LARGE SCALE GENOMIC DNA]</scope>
    <source>
        <strain evidence="2">TB1705</strain>
        <tissue evidence="2">Leaf</tissue>
    </source>
</reference>
<feature type="region of interest" description="Disordered" evidence="1">
    <location>
        <begin position="71"/>
        <end position="93"/>
    </location>
</feature>
<comment type="caution">
    <text evidence="2">The sequence shown here is derived from an EMBL/GenBank/DDBJ whole genome shotgun (WGS) entry which is preliminary data.</text>
</comment>
<evidence type="ECO:0000313" key="2">
    <source>
        <dbReference type="EMBL" id="KAF6166724.1"/>
    </source>
</evidence>
<organism evidence="2 3">
    <name type="scientific">Kingdonia uniflora</name>
    <dbReference type="NCBI Taxonomy" id="39325"/>
    <lineage>
        <taxon>Eukaryota</taxon>
        <taxon>Viridiplantae</taxon>
        <taxon>Streptophyta</taxon>
        <taxon>Embryophyta</taxon>
        <taxon>Tracheophyta</taxon>
        <taxon>Spermatophyta</taxon>
        <taxon>Magnoliopsida</taxon>
        <taxon>Ranunculales</taxon>
        <taxon>Circaeasteraceae</taxon>
        <taxon>Kingdonia</taxon>
    </lineage>
</organism>